<dbReference type="InterPro" id="IPR051692">
    <property type="entry name" value="OMP-like"/>
</dbReference>
<feature type="chain" id="PRO_5026741493" evidence="6">
    <location>
        <begin position="23"/>
        <end position="231"/>
    </location>
</feature>
<organism evidence="8 9">
    <name type="scientific">Ancylobacter pratisalsi</name>
    <dbReference type="NCBI Taxonomy" id="1745854"/>
    <lineage>
        <taxon>Bacteria</taxon>
        <taxon>Pseudomonadati</taxon>
        <taxon>Pseudomonadota</taxon>
        <taxon>Alphaproteobacteria</taxon>
        <taxon>Hyphomicrobiales</taxon>
        <taxon>Xanthobacteraceae</taxon>
        <taxon>Ancylobacter</taxon>
    </lineage>
</organism>
<name>A0A6P1YUH8_9HYPH</name>
<dbReference type="RefSeq" id="WP_163078237.1">
    <property type="nucleotide sequence ID" value="NZ_CP048631.1"/>
</dbReference>
<keyword evidence="8" id="KW-0614">Plasmid</keyword>
<evidence type="ECO:0000256" key="5">
    <source>
        <dbReference type="ARBA" id="ARBA00038306"/>
    </source>
</evidence>
<dbReference type="SUPFAM" id="SSF56925">
    <property type="entry name" value="OMPA-like"/>
    <property type="match status" value="1"/>
</dbReference>
<gene>
    <name evidence="8" type="ORF">G3A50_22025</name>
</gene>
<dbReference type="Proteomes" id="UP000464751">
    <property type="component" value="Plasmid pLGM"/>
</dbReference>
<dbReference type="EMBL" id="CP048631">
    <property type="protein sequence ID" value="QIB36501.1"/>
    <property type="molecule type" value="Genomic_DNA"/>
</dbReference>
<proteinExistence type="inferred from homology"/>
<sequence>MKLIVATLAGLALSTVAAPAFAQSTGSAFNDMWGADYSAAPSNWTGSYIGIAAGYAGASASQNLSVAPFDFAAHTSLADSGATIGGYAGYNYQIDSYVIGAEGTFTYLGQRLGGAIPADLDWQLGLAVRAGFAAQDNTLIYVRAAWALTDIRFANLGELAGTAYTVKDGYRSALQLGAGVDVKLDPNWILRIEGNYTFEGGDAEIIDYTSGMSVTLDPSLYDVRAGLAYQF</sequence>
<evidence type="ECO:0000313" key="9">
    <source>
        <dbReference type="Proteomes" id="UP000464751"/>
    </source>
</evidence>
<evidence type="ECO:0000256" key="3">
    <source>
        <dbReference type="ARBA" id="ARBA00023136"/>
    </source>
</evidence>
<accession>A0A6P1YUH8</accession>
<evidence type="ECO:0000256" key="6">
    <source>
        <dbReference type="SAM" id="SignalP"/>
    </source>
</evidence>
<keyword evidence="3" id="KW-0472">Membrane</keyword>
<keyword evidence="2 6" id="KW-0732">Signal</keyword>
<feature type="signal peptide" evidence="6">
    <location>
        <begin position="1"/>
        <end position="22"/>
    </location>
</feature>
<evidence type="ECO:0000256" key="1">
    <source>
        <dbReference type="ARBA" id="ARBA00004442"/>
    </source>
</evidence>
<keyword evidence="4" id="KW-0998">Cell outer membrane</keyword>
<evidence type="ECO:0000259" key="7">
    <source>
        <dbReference type="Pfam" id="PF13505"/>
    </source>
</evidence>
<geneLocation type="plasmid" evidence="9">
    <name>plgm</name>
</geneLocation>
<keyword evidence="9" id="KW-1185">Reference proteome</keyword>
<dbReference type="GO" id="GO:0009279">
    <property type="term" value="C:cell outer membrane"/>
    <property type="evidence" value="ECO:0007669"/>
    <property type="project" value="UniProtKB-SubCell"/>
</dbReference>
<dbReference type="Pfam" id="PF13505">
    <property type="entry name" value="OMP_b-brl"/>
    <property type="match status" value="1"/>
</dbReference>
<comment type="subcellular location">
    <subcellularLocation>
        <location evidence="1">Cell outer membrane</location>
    </subcellularLocation>
</comment>
<dbReference type="Gene3D" id="2.40.160.20">
    <property type="match status" value="1"/>
</dbReference>
<dbReference type="PANTHER" id="PTHR34001:SF3">
    <property type="entry name" value="BLL7405 PROTEIN"/>
    <property type="match status" value="1"/>
</dbReference>
<protein>
    <submittedName>
        <fullName evidence="8">Porin family protein</fullName>
    </submittedName>
</protein>
<reference evidence="8 9" key="1">
    <citation type="submission" date="2020-02" db="EMBL/GenBank/DDBJ databases">
        <authorList>
            <person name="Li G."/>
        </authorList>
    </citation>
    <scope>NUCLEOTIDE SEQUENCE [LARGE SCALE GENOMIC DNA]</scope>
    <source>
        <strain evidence="8 9">DSM 102029</strain>
        <plasmid evidence="9">plgm</plasmid>
    </source>
</reference>
<dbReference type="InterPro" id="IPR011250">
    <property type="entry name" value="OMP/PagP_B-barrel"/>
</dbReference>
<evidence type="ECO:0000256" key="2">
    <source>
        <dbReference type="ARBA" id="ARBA00022729"/>
    </source>
</evidence>
<feature type="domain" description="Outer membrane protein beta-barrel" evidence="7">
    <location>
        <begin position="12"/>
        <end position="231"/>
    </location>
</feature>
<evidence type="ECO:0000256" key="4">
    <source>
        <dbReference type="ARBA" id="ARBA00023237"/>
    </source>
</evidence>
<dbReference type="InterPro" id="IPR027385">
    <property type="entry name" value="Beta-barrel_OMP"/>
</dbReference>
<dbReference type="PANTHER" id="PTHR34001">
    <property type="entry name" value="BLL7405 PROTEIN"/>
    <property type="match status" value="1"/>
</dbReference>
<evidence type="ECO:0000313" key="8">
    <source>
        <dbReference type="EMBL" id="QIB36501.1"/>
    </source>
</evidence>
<dbReference type="KEGG" id="apra:G3A50_22025"/>
<dbReference type="AlphaFoldDB" id="A0A6P1YUH8"/>
<comment type="similarity">
    <text evidence="5">Belongs to the Omp25/RopB family.</text>
</comment>